<reference evidence="3 4" key="1">
    <citation type="journal article" date="2016" name="Sci. Rep.">
        <title>Peltaster fructicola genome reveals evolution from an invasive phytopathogen to an ectophytic parasite.</title>
        <authorList>
            <person name="Xu C."/>
            <person name="Chen H."/>
            <person name="Gleason M.L."/>
            <person name="Xu J.R."/>
            <person name="Liu H."/>
            <person name="Zhang R."/>
            <person name="Sun G."/>
        </authorList>
    </citation>
    <scope>NUCLEOTIDE SEQUENCE [LARGE SCALE GENOMIC DNA]</scope>
    <source>
        <strain evidence="3 4">LNHT1506</strain>
    </source>
</reference>
<dbReference type="Pfam" id="PF12814">
    <property type="entry name" value="Mcp5_PH"/>
    <property type="match status" value="1"/>
</dbReference>
<protein>
    <recommendedName>
        <fullName evidence="2">Pleckstrin homology domain-containing protein</fullName>
    </recommendedName>
</protein>
<dbReference type="EMBL" id="CP051142">
    <property type="protein sequence ID" value="QIX00317.1"/>
    <property type="molecule type" value="Genomic_DNA"/>
</dbReference>
<sequence>MHETKPAMVDAGIMTEPWQPEQAAVPVQAVDTALDPDMTEESSIVEEEPKTPVKGLGERLVGAAGGALAGFGLGRISKEKTPEPEAAGDIATPIRADSETLPASTASFATPTKDITAPTPAPTLSFAPIIAQDYEPLAVPVIEPQSHSTPVPPKRSSKRIGSSPTTPIVTELPVPIELEASPVKTPTTRSLSQGTAVVPEEPEREFVEPAVYGGGKGANGIPTLVFGDEPDAISTPVRRPMQEISPNVAQGADSTTVVPLPIVTPLQPLKHMQDGGSQTVVSGQDIDNMMRDKSVVPVPVPVPAPVEEIPRSPVRPGSAGSARQKVSSPIPTPPLPPDHTEKIAAAAKTPVPTNVPGSMGPPLLPASAYRGKGQSRLASAVYEACLETINDNHLMYPDDIAPATDPRMIQAITQTMIGEYLWKYTRKAGRVEKSSTRHRRFFWVHPYTRTLYWSEQDPSTTTKGMMKAKSVPIEAVRVITDDNVNPPGAETEADDAINGEDIEEFNPAGFSFRRSISKMTRGRSRSRVSLASRTSRVTRNESPTKLESAIPEHQSATAGRSQSSAPAAGSISSRRARDSSRFSTMASRFSTVRGSSVNQARAGSALSSRGDGEVYNSSLMSESAEDVRQAIERQDQGADMLENVRACCDGKHDVGSLSKAHKHTSLRARLSASHHHAPKAEAIS</sequence>
<feature type="compositionally biased region" description="Polar residues" evidence="1">
    <location>
        <begin position="184"/>
        <end position="195"/>
    </location>
</feature>
<evidence type="ECO:0000256" key="1">
    <source>
        <dbReference type="SAM" id="MobiDB-lite"/>
    </source>
</evidence>
<dbReference type="GO" id="GO:0005938">
    <property type="term" value="C:cell cortex"/>
    <property type="evidence" value="ECO:0007669"/>
    <property type="project" value="InterPro"/>
</dbReference>
<dbReference type="AlphaFoldDB" id="A0A6H0XZY6"/>
<dbReference type="GO" id="GO:0015631">
    <property type="term" value="F:tubulin binding"/>
    <property type="evidence" value="ECO:0007669"/>
    <property type="project" value="TreeGrafter"/>
</dbReference>
<feature type="compositionally biased region" description="Polar residues" evidence="1">
    <location>
        <begin position="527"/>
        <end position="537"/>
    </location>
</feature>
<evidence type="ECO:0000259" key="2">
    <source>
        <dbReference type="Pfam" id="PF12814"/>
    </source>
</evidence>
<dbReference type="GO" id="GO:0000226">
    <property type="term" value="P:microtubule cytoskeleton organization"/>
    <property type="evidence" value="ECO:0007669"/>
    <property type="project" value="TreeGrafter"/>
</dbReference>
<dbReference type="GO" id="GO:0005543">
    <property type="term" value="F:phospholipid binding"/>
    <property type="evidence" value="ECO:0007669"/>
    <property type="project" value="InterPro"/>
</dbReference>
<feature type="region of interest" description="Disordered" evidence="1">
    <location>
        <begin position="307"/>
        <end position="335"/>
    </location>
</feature>
<gene>
    <name evidence="3" type="ORF">AMS68_005834</name>
</gene>
<feature type="region of interest" description="Disordered" evidence="1">
    <location>
        <begin position="144"/>
        <end position="203"/>
    </location>
</feature>
<evidence type="ECO:0000313" key="4">
    <source>
        <dbReference type="Proteomes" id="UP000503462"/>
    </source>
</evidence>
<dbReference type="OrthoDB" id="2149224at2759"/>
<keyword evidence="4" id="KW-1185">Reference proteome</keyword>
<feature type="compositionally biased region" description="Polar residues" evidence="1">
    <location>
        <begin position="159"/>
        <end position="168"/>
    </location>
</feature>
<dbReference type="GO" id="GO:0032065">
    <property type="term" value="P:maintenance of protein location in cell cortex"/>
    <property type="evidence" value="ECO:0007669"/>
    <property type="project" value="InterPro"/>
</dbReference>
<dbReference type="Proteomes" id="UP000503462">
    <property type="component" value="Chromosome 4"/>
</dbReference>
<evidence type="ECO:0000313" key="3">
    <source>
        <dbReference type="EMBL" id="QIX00317.1"/>
    </source>
</evidence>
<proteinExistence type="predicted"/>
<feature type="region of interest" description="Disordered" evidence="1">
    <location>
        <begin position="516"/>
        <end position="621"/>
    </location>
</feature>
<dbReference type="InterPro" id="IPR053005">
    <property type="entry name" value="Nuclear_Pos-Cytoskel_Interact"/>
</dbReference>
<feature type="domain" description="Pleckstrin homology" evidence="2">
    <location>
        <begin position="408"/>
        <end position="489"/>
    </location>
</feature>
<name>A0A6H0XZY6_9PEZI</name>
<feature type="compositionally biased region" description="Basic residues" evidence="1">
    <location>
        <begin position="659"/>
        <end position="677"/>
    </location>
</feature>
<feature type="compositionally biased region" description="Polar residues" evidence="1">
    <location>
        <begin position="584"/>
        <end position="607"/>
    </location>
</feature>
<feature type="region of interest" description="Disordered" evidence="1">
    <location>
        <begin position="655"/>
        <end position="684"/>
    </location>
</feature>
<accession>A0A6H0XZY6</accession>
<feature type="compositionally biased region" description="Low complexity" evidence="1">
    <location>
        <begin position="561"/>
        <end position="573"/>
    </location>
</feature>
<dbReference type="PANTHER" id="PTHR28190">
    <property type="entry name" value="NUCLEAR MIGRATION PROTEIN NUM1"/>
    <property type="match status" value="1"/>
</dbReference>
<dbReference type="InterPro" id="IPR024774">
    <property type="entry name" value="PH_dom-Mcp5-type"/>
</dbReference>
<dbReference type="GO" id="GO:0005739">
    <property type="term" value="C:mitochondrion"/>
    <property type="evidence" value="ECO:0007669"/>
    <property type="project" value="TreeGrafter"/>
</dbReference>
<organism evidence="3 4">
    <name type="scientific">Peltaster fructicola</name>
    <dbReference type="NCBI Taxonomy" id="286661"/>
    <lineage>
        <taxon>Eukaryota</taxon>
        <taxon>Fungi</taxon>
        <taxon>Dikarya</taxon>
        <taxon>Ascomycota</taxon>
        <taxon>Pezizomycotina</taxon>
        <taxon>Dothideomycetes</taxon>
        <taxon>Dothideomycetes incertae sedis</taxon>
        <taxon>Peltaster</taxon>
    </lineage>
</organism>
<dbReference type="PANTHER" id="PTHR28190:SF1">
    <property type="entry name" value="NUCLEAR MIGRATION PROTEIN NUM1"/>
    <property type="match status" value="1"/>
</dbReference>